<dbReference type="KEGG" id="ccal:108622050"/>
<keyword evidence="1" id="KW-1185">Reference proteome</keyword>
<dbReference type="RefSeq" id="XP_017875194.1">
    <property type="nucleotide sequence ID" value="XM_018019705.1"/>
</dbReference>
<proteinExistence type="predicted"/>
<dbReference type="PANTHER" id="PTHR47331">
    <property type="entry name" value="PHD-TYPE DOMAIN-CONTAINING PROTEIN"/>
    <property type="match status" value="1"/>
</dbReference>
<dbReference type="Proteomes" id="UP000694925">
    <property type="component" value="Unplaced"/>
</dbReference>
<name>A0AAJ7N326_9HYME</name>
<dbReference type="PANTHER" id="PTHR47331:SF5">
    <property type="entry name" value="RIBONUCLEASE H"/>
    <property type="match status" value="1"/>
</dbReference>
<dbReference type="AlphaFoldDB" id="A0AAJ7N326"/>
<feature type="non-terminal residue" evidence="2">
    <location>
        <position position="151"/>
    </location>
</feature>
<protein>
    <submittedName>
        <fullName evidence="2">Uncharacterized protein LOC108622050</fullName>
    </submittedName>
</protein>
<sequence length="151" mass="17241">MARKILEEAECEEHYKKTVSRNEDGRFVVRLPFKQPHPEEALGDSLRIALSALTRLRRKLDADSALLKSYGEFLSEYESMNHMTRLKSIDSSRLYIPHRAVVREESVTMKLRVVLNASSTSAGGSSLNDLLHVGPKLQRDITAILTNWRLY</sequence>
<accession>A0AAJ7N326</accession>
<dbReference type="GeneID" id="108622050"/>
<evidence type="ECO:0000313" key="1">
    <source>
        <dbReference type="Proteomes" id="UP000694925"/>
    </source>
</evidence>
<evidence type="ECO:0000313" key="2">
    <source>
        <dbReference type="RefSeq" id="XP_017875194.1"/>
    </source>
</evidence>
<gene>
    <name evidence="2" type="primary">LOC108622050</name>
</gene>
<reference evidence="2" key="1">
    <citation type="submission" date="2025-08" db="UniProtKB">
        <authorList>
            <consortium name="RefSeq"/>
        </authorList>
    </citation>
    <scope>IDENTIFICATION</scope>
    <source>
        <tissue evidence="2">Whole body</tissue>
    </source>
</reference>
<organism evidence="1 2">
    <name type="scientific">Ceratina calcarata</name>
    <dbReference type="NCBI Taxonomy" id="156304"/>
    <lineage>
        <taxon>Eukaryota</taxon>
        <taxon>Metazoa</taxon>
        <taxon>Ecdysozoa</taxon>
        <taxon>Arthropoda</taxon>
        <taxon>Hexapoda</taxon>
        <taxon>Insecta</taxon>
        <taxon>Pterygota</taxon>
        <taxon>Neoptera</taxon>
        <taxon>Endopterygota</taxon>
        <taxon>Hymenoptera</taxon>
        <taxon>Apocrita</taxon>
        <taxon>Aculeata</taxon>
        <taxon>Apoidea</taxon>
        <taxon>Anthophila</taxon>
        <taxon>Apidae</taxon>
        <taxon>Ceratina</taxon>
        <taxon>Zadontomerus</taxon>
    </lineage>
</organism>